<feature type="transmembrane region" description="Helical" evidence="8">
    <location>
        <begin position="110"/>
        <end position="127"/>
    </location>
</feature>
<evidence type="ECO:0000256" key="2">
    <source>
        <dbReference type="ARBA" id="ARBA00007651"/>
    </source>
</evidence>
<feature type="transmembrane region" description="Helical" evidence="8">
    <location>
        <begin position="62"/>
        <end position="89"/>
    </location>
</feature>
<comment type="caution">
    <text evidence="10">The sequence shown here is derived from an EMBL/GenBank/DDBJ whole genome shotgun (WGS) entry which is preliminary data.</text>
</comment>
<evidence type="ECO:0000313" key="10">
    <source>
        <dbReference type="EMBL" id="KAJ8574251.1"/>
    </source>
</evidence>
<protein>
    <recommendedName>
        <fullName evidence="8">CASP-like protein</fullName>
    </recommendedName>
</protein>
<accession>A0A9Q1RVG7</accession>
<sequence>MEFEIPQYNFNEKPRSSSKLPLIILAARLITIACGVVSIVVLKSNKVTLDKGAKLDYDYYHSYRYMFGVMLAGIIYNTLHIPFAVYYLITNKRLIGHHSFRQFEFYGDKITFGIIATAAGAALGATVDLQKAVYTENNSKIHDFLGLMYIPDVFVVAAFVSSGISSVLSSLSLHKSE</sequence>
<evidence type="ECO:0000313" key="11">
    <source>
        <dbReference type="Proteomes" id="UP001152561"/>
    </source>
</evidence>
<keyword evidence="5 8" id="KW-0812">Transmembrane</keyword>
<proteinExistence type="inferred from homology"/>
<reference evidence="11" key="1">
    <citation type="journal article" date="2023" name="Proc. Natl. Acad. Sci. U.S.A.">
        <title>Genomic and structural basis for evolution of tropane alkaloid biosynthesis.</title>
        <authorList>
            <person name="Wanga Y.-J."/>
            <person name="Taina T."/>
            <person name="Yua J.-Y."/>
            <person name="Lia J."/>
            <person name="Xua B."/>
            <person name="Chenc J."/>
            <person name="D'Auriad J.C."/>
            <person name="Huanga J.-P."/>
            <person name="Huanga S.-X."/>
        </authorList>
    </citation>
    <scope>NUCLEOTIDE SEQUENCE [LARGE SCALE GENOMIC DNA]</scope>
    <source>
        <strain evidence="11">cv. KIB-2019</strain>
    </source>
</reference>
<dbReference type="AlphaFoldDB" id="A0A9Q1RVG7"/>
<dbReference type="InterPro" id="IPR006702">
    <property type="entry name" value="CASP_dom"/>
</dbReference>
<dbReference type="GO" id="GO:0005886">
    <property type="term" value="C:plasma membrane"/>
    <property type="evidence" value="ECO:0007669"/>
    <property type="project" value="UniProtKB-SubCell"/>
</dbReference>
<feature type="transmembrane region" description="Helical" evidence="8">
    <location>
        <begin position="147"/>
        <end position="171"/>
    </location>
</feature>
<evidence type="ECO:0000256" key="1">
    <source>
        <dbReference type="ARBA" id="ARBA00004651"/>
    </source>
</evidence>
<name>A0A9Q1RVG7_9SOLA</name>
<dbReference type="PANTHER" id="PTHR33573:SF14">
    <property type="entry name" value="CASP-LIKE PROTEIN"/>
    <property type="match status" value="1"/>
</dbReference>
<keyword evidence="7 8" id="KW-0472">Membrane</keyword>
<dbReference type="OrthoDB" id="685197at2759"/>
<keyword evidence="6 8" id="KW-1133">Transmembrane helix</keyword>
<evidence type="ECO:0000259" key="9">
    <source>
        <dbReference type="Pfam" id="PF04535"/>
    </source>
</evidence>
<evidence type="ECO:0000256" key="4">
    <source>
        <dbReference type="ARBA" id="ARBA00022475"/>
    </source>
</evidence>
<comment type="similarity">
    <text evidence="2 8">Belongs to the Casparian strip membrane proteins (CASP) family.</text>
</comment>
<keyword evidence="4 8" id="KW-1003">Cell membrane</keyword>
<comment type="subunit">
    <text evidence="3 8">Homodimer and heterodimers.</text>
</comment>
<dbReference type="PANTHER" id="PTHR33573">
    <property type="entry name" value="CASP-LIKE PROTEIN 4A4"/>
    <property type="match status" value="1"/>
</dbReference>
<dbReference type="EMBL" id="JAJAGQ010000001">
    <property type="protein sequence ID" value="KAJ8574251.1"/>
    <property type="molecule type" value="Genomic_DNA"/>
</dbReference>
<evidence type="ECO:0000256" key="8">
    <source>
        <dbReference type="RuleBase" id="RU361233"/>
    </source>
</evidence>
<evidence type="ECO:0000256" key="7">
    <source>
        <dbReference type="ARBA" id="ARBA00023136"/>
    </source>
</evidence>
<keyword evidence="11" id="KW-1185">Reference proteome</keyword>
<organism evidence="10 11">
    <name type="scientific">Anisodus acutangulus</name>
    <dbReference type="NCBI Taxonomy" id="402998"/>
    <lineage>
        <taxon>Eukaryota</taxon>
        <taxon>Viridiplantae</taxon>
        <taxon>Streptophyta</taxon>
        <taxon>Embryophyta</taxon>
        <taxon>Tracheophyta</taxon>
        <taxon>Spermatophyta</taxon>
        <taxon>Magnoliopsida</taxon>
        <taxon>eudicotyledons</taxon>
        <taxon>Gunneridae</taxon>
        <taxon>Pentapetalae</taxon>
        <taxon>asterids</taxon>
        <taxon>lamiids</taxon>
        <taxon>Solanales</taxon>
        <taxon>Solanaceae</taxon>
        <taxon>Solanoideae</taxon>
        <taxon>Hyoscyameae</taxon>
        <taxon>Anisodus</taxon>
    </lineage>
</organism>
<evidence type="ECO:0000256" key="6">
    <source>
        <dbReference type="ARBA" id="ARBA00022989"/>
    </source>
</evidence>
<dbReference type="Proteomes" id="UP001152561">
    <property type="component" value="Unassembled WGS sequence"/>
</dbReference>
<feature type="transmembrane region" description="Helical" evidence="8">
    <location>
        <begin position="20"/>
        <end position="42"/>
    </location>
</feature>
<dbReference type="Pfam" id="PF04535">
    <property type="entry name" value="CASP_dom"/>
    <property type="match status" value="1"/>
</dbReference>
<gene>
    <name evidence="10" type="ORF">K7X08_026056</name>
</gene>
<feature type="domain" description="Casparian strip membrane protein" evidence="9">
    <location>
        <begin position="19"/>
        <end position="132"/>
    </location>
</feature>
<comment type="subcellular location">
    <subcellularLocation>
        <location evidence="1 8">Cell membrane</location>
        <topology evidence="1 8">Multi-pass membrane protein</topology>
    </subcellularLocation>
</comment>
<evidence type="ECO:0000256" key="3">
    <source>
        <dbReference type="ARBA" id="ARBA00011489"/>
    </source>
</evidence>
<evidence type="ECO:0000256" key="5">
    <source>
        <dbReference type="ARBA" id="ARBA00022692"/>
    </source>
</evidence>